<dbReference type="EMBL" id="JAFMYU010000003">
    <property type="protein sequence ID" value="MBO0930364.1"/>
    <property type="molecule type" value="Genomic_DNA"/>
</dbReference>
<organism evidence="2 3">
    <name type="scientific">Fibrella aquatilis</name>
    <dbReference type="NCBI Taxonomy" id="2817059"/>
    <lineage>
        <taxon>Bacteria</taxon>
        <taxon>Pseudomonadati</taxon>
        <taxon>Bacteroidota</taxon>
        <taxon>Cytophagia</taxon>
        <taxon>Cytophagales</taxon>
        <taxon>Spirosomataceae</taxon>
        <taxon>Fibrella</taxon>
    </lineage>
</organism>
<dbReference type="InterPro" id="IPR023346">
    <property type="entry name" value="Lysozyme-like_dom_sf"/>
</dbReference>
<dbReference type="AlphaFoldDB" id="A0A939G1N1"/>
<name>A0A939G1N1_9BACT</name>
<dbReference type="PROSITE" id="PS00018">
    <property type="entry name" value="EF_HAND_1"/>
    <property type="match status" value="1"/>
</dbReference>
<dbReference type="Pfam" id="PF01464">
    <property type="entry name" value="SLT"/>
    <property type="match status" value="1"/>
</dbReference>
<dbReference type="SUPFAM" id="SSF53955">
    <property type="entry name" value="Lysozyme-like"/>
    <property type="match status" value="1"/>
</dbReference>
<dbReference type="RefSeq" id="WP_207334329.1">
    <property type="nucleotide sequence ID" value="NZ_JAFMYU010000003.1"/>
</dbReference>
<dbReference type="InterPro" id="IPR018247">
    <property type="entry name" value="EF_Hand_1_Ca_BS"/>
</dbReference>
<accession>A0A939G1N1</accession>
<reference evidence="2 3" key="1">
    <citation type="submission" date="2021-03" db="EMBL/GenBank/DDBJ databases">
        <title>Fibrella sp. HMF5036 genome sequencing and assembly.</title>
        <authorList>
            <person name="Kang H."/>
            <person name="Kim H."/>
            <person name="Bae S."/>
            <person name="Joh K."/>
        </authorList>
    </citation>
    <scope>NUCLEOTIDE SEQUENCE [LARGE SCALE GENOMIC DNA]</scope>
    <source>
        <strain evidence="2 3">HMF5036</strain>
    </source>
</reference>
<evidence type="ECO:0000313" key="2">
    <source>
        <dbReference type="EMBL" id="MBO0930364.1"/>
    </source>
</evidence>
<evidence type="ECO:0000259" key="1">
    <source>
        <dbReference type="Pfam" id="PF01464"/>
    </source>
</evidence>
<dbReference type="InterPro" id="IPR008258">
    <property type="entry name" value="Transglycosylase_SLT_dom_1"/>
</dbReference>
<dbReference type="Gene3D" id="1.10.530.10">
    <property type="match status" value="1"/>
</dbReference>
<proteinExistence type="predicted"/>
<feature type="domain" description="Transglycosylase SLT" evidence="1">
    <location>
        <begin position="23"/>
        <end position="72"/>
    </location>
</feature>
<keyword evidence="3" id="KW-1185">Reference proteome</keyword>
<protein>
    <submittedName>
        <fullName evidence="2">Transglycosylase SLT domain-containing protein</fullName>
    </submittedName>
</protein>
<dbReference type="Proteomes" id="UP000664795">
    <property type="component" value="Unassembled WGS sequence"/>
</dbReference>
<gene>
    <name evidence="2" type="ORF">J2I48_05120</name>
</gene>
<comment type="caution">
    <text evidence="2">The sequence shown here is derived from an EMBL/GenBank/DDBJ whole genome shotgun (WGS) entry which is preliminary data.</text>
</comment>
<sequence>MKQLPYQALIGPQLLAGIIDLAQWLGINPAWLLIVMYKESGLNPKAVNRYSGASGLIQFMPGTAKGLGTSVAYIRTLTGLQQLPWVKQYFTPYRGRMHSLWDTYFAVFYPAAIGKPTDHVLFSRGSTAYKWNKGMDMNKNGHVSVGDVKAWLLRYLPDDYDPCDCDCH</sequence>
<evidence type="ECO:0000313" key="3">
    <source>
        <dbReference type="Proteomes" id="UP000664795"/>
    </source>
</evidence>